<dbReference type="Proteomes" id="UP000325273">
    <property type="component" value="Unassembled WGS sequence"/>
</dbReference>
<reference evidence="1 2" key="1">
    <citation type="submission" date="2019-08" db="EMBL/GenBank/DDBJ databases">
        <title>Paraburkholderia sp. DCY113.</title>
        <authorList>
            <person name="Kang J."/>
        </authorList>
    </citation>
    <scope>NUCLEOTIDE SEQUENCE [LARGE SCALE GENOMIC DNA]</scope>
    <source>
        <strain evidence="1 2">DCY113</strain>
    </source>
</reference>
<keyword evidence="2" id="KW-1185">Reference proteome</keyword>
<evidence type="ECO:0000313" key="1">
    <source>
        <dbReference type="EMBL" id="KAA1005525.1"/>
    </source>
</evidence>
<dbReference type="EMBL" id="VTUZ01000022">
    <property type="protein sequence ID" value="KAA1005525.1"/>
    <property type="molecule type" value="Genomic_DNA"/>
</dbReference>
<gene>
    <name evidence="1" type="ORF">FVF58_28490</name>
</gene>
<sequence>MAATVAKLRLSPAGLSRGHHWRWRLRGAIQLAPSSSPTTSTRLRIPTRNSAAARINFSKKGALGKLVPTGF</sequence>
<comment type="caution">
    <text evidence="1">The sequence shown here is derived from an EMBL/GenBank/DDBJ whole genome shotgun (WGS) entry which is preliminary data.</text>
</comment>
<proteinExistence type="predicted"/>
<organism evidence="1 2">
    <name type="scientific">Paraburkholderia panacisoli</name>
    <dbReference type="NCBI Taxonomy" id="2603818"/>
    <lineage>
        <taxon>Bacteria</taxon>
        <taxon>Pseudomonadati</taxon>
        <taxon>Pseudomonadota</taxon>
        <taxon>Betaproteobacteria</taxon>
        <taxon>Burkholderiales</taxon>
        <taxon>Burkholderiaceae</taxon>
        <taxon>Paraburkholderia</taxon>
    </lineage>
</organism>
<name>A0A5B0GRI6_9BURK</name>
<evidence type="ECO:0000313" key="2">
    <source>
        <dbReference type="Proteomes" id="UP000325273"/>
    </source>
</evidence>
<accession>A0A5B0GRI6</accession>
<dbReference type="AlphaFoldDB" id="A0A5B0GRI6"/>
<dbReference type="RefSeq" id="WP_149673123.1">
    <property type="nucleotide sequence ID" value="NZ_VTUZ01000022.1"/>
</dbReference>
<protein>
    <submittedName>
        <fullName evidence="1">Uncharacterized protein</fullName>
    </submittedName>
</protein>